<organism evidence="1 2">
    <name type="scientific">Coptotermes formosanus</name>
    <name type="common">Formosan subterranean termite</name>
    <dbReference type="NCBI Taxonomy" id="36987"/>
    <lineage>
        <taxon>Eukaryota</taxon>
        <taxon>Metazoa</taxon>
        <taxon>Ecdysozoa</taxon>
        <taxon>Arthropoda</taxon>
        <taxon>Hexapoda</taxon>
        <taxon>Insecta</taxon>
        <taxon>Pterygota</taxon>
        <taxon>Neoptera</taxon>
        <taxon>Polyneoptera</taxon>
        <taxon>Dictyoptera</taxon>
        <taxon>Blattodea</taxon>
        <taxon>Blattoidea</taxon>
        <taxon>Termitoidae</taxon>
        <taxon>Rhinotermitidae</taxon>
        <taxon>Coptotermes</taxon>
    </lineage>
</organism>
<evidence type="ECO:0000313" key="1">
    <source>
        <dbReference type="EMBL" id="GFG31188.1"/>
    </source>
</evidence>
<dbReference type="EMBL" id="BLKM01004375">
    <property type="protein sequence ID" value="GFG31188.1"/>
    <property type="molecule type" value="Genomic_DNA"/>
</dbReference>
<dbReference type="PANTHER" id="PTHR46060:SF1">
    <property type="entry name" value="MARINER MOS1 TRANSPOSASE-LIKE PROTEIN"/>
    <property type="match status" value="1"/>
</dbReference>
<protein>
    <submittedName>
        <fullName evidence="1">Uncharacterized protein</fullName>
    </submittedName>
</protein>
<dbReference type="OrthoDB" id="10017160at2759"/>
<dbReference type="Proteomes" id="UP000502823">
    <property type="component" value="Unassembled WGS sequence"/>
</dbReference>
<sequence>MKSARLEACQQLFSRYGSDCNHFMHSIFMGDESLVHHYDPELKSQSLEYHHTTSLRQKKSKTLPSTGKCTLTIFWDNRGTIQQRRMVKGTRLNSKTYVKTLKRLQQ</sequence>
<dbReference type="Gene3D" id="3.30.420.10">
    <property type="entry name" value="Ribonuclease H-like superfamily/Ribonuclease H"/>
    <property type="match status" value="1"/>
</dbReference>
<gene>
    <name evidence="1" type="ORF">Cfor_07609</name>
</gene>
<dbReference type="InterPro" id="IPR052709">
    <property type="entry name" value="Transposase-MT_Hybrid"/>
</dbReference>
<keyword evidence="2" id="KW-1185">Reference proteome</keyword>
<comment type="caution">
    <text evidence="1">The sequence shown here is derived from an EMBL/GenBank/DDBJ whole genome shotgun (WGS) entry which is preliminary data.</text>
</comment>
<dbReference type="PANTHER" id="PTHR46060">
    <property type="entry name" value="MARINER MOS1 TRANSPOSASE-LIKE PROTEIN"/>
    <property type="match status" value="1"/>
</dbReference>
<evidence type="ECO:0000313" key="2">
    <source>
        <dbReference type="Proteomes" id="UP000502823"/>
    </source>
</evidence>
<dbReference type="InterPro" id="IPR036397">
    <property type="entry name" value="RNaseH_sf"/>
</dbReference>
<dbReference type="InParanoid" id="A0A6L2PKZ0"/>
<reference evidence="2" key="1">
    <citation type="submission" date="2020-01" db="EMBL/GenBank/DDBJ databases">
        <title>Draft genome sequence of the Termite Coptotermes fromosanus.</title>
        <authorList>
            <person name="Itakura S."/>
            <person name="Yosikawa Y."/>
            <person name="Umezawa K."/>
        </authorList>
    </citation>
    <scope>NUCLEOTIDE SEQUENCE [LARGE SCALE GENOMIC DNA]</scope>
</reference>
<accession>A0A6L2PKZ0</accession>
<dbReference type="GO" id="GO:0003676">
    <property type="term" value="F:nucleic acid binding"/>
    <property type="evidence" value="ECO:0007669"/>
    <property type="project" value="InterPro"/>
</dbReference>
<name>A0A6L2PKZ0_COPFO</name>
<dbReference type="AlphaFoldDB" id="A0A6L2PKZ0"/>
<dbReference type="InterPro" id="IPR001888">
    <property type="entry name" value="Transposase_1"/>
</dbReference>
<dbReference type="Pfam" id="PF01359">
    <property type="entry name" value="Transposase_1"/>
    <property type="match status" value="1"/>
</dbReference>
<proteinExistence type="predicted"/>